<dbReference type="EMBL" id="CP060780">
    <property type="protein sequence ID" value="QNP44253.1"/>
    <property type="molecule type" value="Genomic_DNA"/>
</dbReference>
<gene>
    <name evidence="1" type="ORF">H9L15_07275</name>
</gene>
<sequence>MRLRSHGHHSNHVHPLGWISSALYLALPERGHEERSDAGWFTLGQPDEKLGIELEPWRKIQPKVGQLVLFPSWMWHGTVPFEEGERMTVAFDVSPPV</sequence>
<proteinExistence type="predicted"/>
<dbReference type="Gene3D" id="2.60.120.620">
    <property type="entry name" value="q2cbj1_9rhob like domain"/>
    <property type="match status" value="1"/>
</dbReference>
<dbReference type="InterPro" id="IPR012668">
    <property type="entry name" value="CHP02466"/>
</dbReference>
<reference evidence="1 2" key="1">
    <citation type="submission" date="2020-08" db="EMBL/GenBank/DDBJ databases">
        <title>Genome sequence of Sphingomonas daechungensis KACC 18115T.</title>
        <authorList>
            <person name="Hyun D.-W."/>
            <person name="Bae J.-W."/>
        </authorList>
    </citation>
    <scope>NUCLEOTIDE SEQUENCE [LARGE SCALE GENOMIC DNA]</scope>
    <source>
        <strain evidence="1 2">KACC 18115</strain>
    </source>
</reference>
<dbReference type="Proteomes" id="UP000516134">
    <property type="component" value="Chromosome"/>
</dbReference>
<accession>A0ABX6T9B4</accession>
<name>A0ABX6T9B4_9SPHN</name>
<evidence type="ECO:0000313" key="2">
    <source>
        <dbReference type="Proteomes" id="UP000516134"/>
    </source>
</evidence>
<organism evidence="1 2">
    <name type="scientific">Sphingomonas daechungensis</name>
    <dbReference type="NCBI Taxonomy" id="1176646"/>
    <lineage>
        <taxon>Bacteria</taxon>
        <taxon>Pseudomonadati</taxon>
        <taxon>Pseudomonadota</taxon>
        <taxon>Alphaproteobacteria</taxon>
        <taxon>Sphingomonadales</taxon>
        <taxon>Sphingomonadaceae</taxon>
        <taxon>Sphingomonas</taxon>
    </lineage>
</organism>
<evidence type="ECO:0008006" key="3">
    <source>
        <dbReference type="Google" id="ProtNLM"/>
    </source>
</evidence>
<keyword evidence="2" id="KW-1185">Reference proteome</keyword>
<dbReference type="Pfam" id="PF13759">
    <property type="entry name" value="2OG-FeII_Oxy_5"/>
    <property type="match status" value="1"/>
</dbReference>
<dbReference type="SUPFAM" id="SSF51197">
    <property type="entry name" value="Clavaminate synthase-like"/>
    <property type="match status" value="1"/>
</dbReference>
<protein>
    <recommendedName>
        <fullName evidence="3">2OG-Fe(II) oxygenase</fullName>
    </recommendedName>
</protein>
<evidence type="ECO:0000313" key="1">
    <source>
        <dbReference type="EMBL" id="QNP44253.1"/>
    </source>
</evidence>